<dbReference type="SMART" id="SM00342">
    <property type="entry name" value="HTH_ARAC"/>
    <property type="match status" value="1"/>
</dbReference>
<gene>
    <name evidence="6" type="ORF">EAX61_09400</name>
</gene>
<feature type="transmembrane region" description="Helical" evidence="4">
    <location>
        <begin position="201"/>
        <end position="219"/>
    </location>
</feature>
<dbReference type="Pfam" id="PF12833">
    <property type="entry name" value="HTH_18"/>
    <property type="match status" value="1"/>
</dbReference>
<keyword evidence="2" id="KW-0238">DNA-binding</keyword>
<feature type="transmembrane region" description="Helical" evidence="4">
    <location>
        <begin position="12"/>
        <end position="33"/>
    </location>
</feature>
<evidence type="ECO:0000256" key="1">
    <source>
        <dbReference type="ARBA" id="ARBA00023015"/>
    </source>
</evidence>
<sequence>MFSLLIEFPNFNIYSTPLLVLVLQGLIFAFLLLHKYRKEKSISYLLLAVILFIVCYHRTTYTIGFMDWYDTFRNTKINYYLISLSLFFVPFIYFYVRSITISDFRFKRKDILHFIPGVVYVFIKLFILIYDASLPGFASTQNGYLVENFQWKYLDPFVTAFTYIQEVVYLVLTFQLYYAYRKNIQQYFSNAYDLELNWIRNFLFIYTALFVYGLLQTIVDVAITDLSWTQRWWLQFLNALAIIYIGVKGYFTNTDKLLGLSFDGSLNFNTSRSQLVQDDNSPQMREKVESVTSFMEAEKPYLDAEINLITLSRKLNLSRAELSEIINSGLGKNFNDFVNGYRVEAVKQMLAEGKQEQLSLLGIALNCGFNSKATFNRVFKKLTHLSPSEYARTHS</sequence>
<evidence type="ECO:0000256" key="2">
    <source>
        <dbReference type="ARBA" id="ARBA00023125"/>
    </source>
</evidence>
<dbReference type="SUPFAM" id="SSF46689">
    <property type="entry name" value="Homeodomain-like"/>
    <property type="match status" value="1"/>
</dbReference>
<feature type="transmembrane region" description="Helical" evidence="4">
    <location>
        <begin position="157"/>
        <end position="180"/>
    </location>
</feature>
<keyword evidence="7" id="KW-1185">Reference proteome</keyword>
<protein>
    <submittedName>
        <fullName evidence="6">AraC family transcriptional regulator</fullName>
    </submittedName>
</protein>
<feature type="transmembrane region" description="Helical" evidence="4">
    <location>
        <begin position="77"/>
        <end position="96"/>
    </location>
</feature>
<feature type="transmembrane region" description="Helical" evidence="4">
    <location>
        <begin position="117"/>
        <end position="137"/>
    </location>
</feature>
<dbReference type="Gene3D" id="1.10.10.60">
    <property type="entry name" value="Homeodomain-like"/>
    <property type="match status" value="2"/>
</dbReference>
<dbReference type="EMBL" id="REFV01000008">
    <property type="protein sequence ID" value="RMB58612.1"/>
    <property type="molecule type" value="Genomic_DNA"/>
</dbReference>
<dbReference type="InterPro" id="IPR018060">
    <property type="entry name" value="HTH_AraC"/>
</dbReference>
<evidence type="ECO:0000259" key="5">
    <source>
        <dbReference type="PROSITE" id="PS01124"/>
    </source>
</evidence>
<evidence type="ECO:0000313" key="7">
    <source>
        <dbReference type="Proteomes" id="UP000281985"/>
    </source>
</evidence>
<evidence type="ECO:0000313" key="6">
    <source>
        <dbReference type="EMBL" id="RMB58612.1"/>
    </source>
</evidence>
<dbReference type="PROSITE" id="PS01124">
    <property type="entry name" value="HTH_ARAC_FAMILY_2"/>
    <property type="match status" value="1"/>
</dbReference>
<proteinExistence type="predicted"/>
<name>A0A3M0G876_9FLAO</name>
<dbReference type="AlphaFoldDB" id="A0A3M0G876"/>
<feature type="domain" description="HTH araC/xylS-type" evidence="5">
    <location>
        <begin position="289"/>
        <end position="393"/>
    </location>
</feature>
<keyword evidence="4" id="KW-0812">Transmembrane</keyword>
<reference evidence="6 7" key="1">
    <citation type="submission" date="2018-10" db="EMBL/GenBank/DDBJ databases">
        <title>Dokdonia luteus sp. nov., isolated from sea water.</title>
        <authorList>
            <person name="Zhou L.Y."/>
            <person name="Du Z.J."/>
        </authorList>
    </citation>
    <scope>NUCLEOTIDE SEQUENCE [LARGE SCALE GENOMIC DNA]</scope>
    <source>
        <strain evidence="6 7">SH27</strain>
    </source>
</reference>
<dbReference type="GO" id="GO:0003700">
    <property type="term" value="F:DNA-binding transcription factor activity"/>
    <property type="evidence" value="ECO:0007669"/>
    <property type="project" value="InterPro"/>
</dbReference>
<keyword evidence="1" id="KW-0805">Transcription regulation</keyword>
<comment type="caution">
    <text evidence="6">The sequence shown here is derived from an EMBL/GenBank/DDBJ whole genome shotgun (WGS) entry which is preliminary data.</text>
</comment>
<dbReference type="OrthoDB" id="9779074at2"/>
<evidence type="ECO:0000256" key="3">
    <source>
        <dbReference type="ARBA" id="ARBA00023163"/>
    </source>
</evidence>
<accession>A0A3M0G876</accession>
<feature type="transmembrane region" description="Helical" evidence="4">
    <location>
        <begin position="231"/>
        <end position="251"/>
    </location>
</feature>
<dbReference type="InterPro" id="IPR009057">
    <property type="entry name" value="Homeodomain-like_sf"/>
</dbReference>
<dbReference type="GO" id="GO:0043565">
    <property type="term" value="F:sequence-specific DNA binding"/>
    <property type="evidence" value="ECO:0007669"/>
    <property type="project" value="InterPro"/>
</dbReference>
<dbReference type="PANTHER" id="PTHR43280">
    <property type="entry name" value="ARAC-FAMILY TRANSCRIPTIONAL REGULATOR"/>
    <property type="match status" value="1"/>
</dbReference>
<keyword evidence="4" id="KW-1133">Transmembrane helix</keyword>
<dbReference type="PANTHER" id="PTHR43280:SF29">
    <property type="entry name" value="ARAC-FAMILY TRANSCRIPTIONAL REGULATOR"/>
    <property type="match status" value="1"/>
</dbReference>
<keyword evidence="3" id="KW-0804">Transcription</keyword>
<evidence type="ECO:0000256" key="4">
    <source>
        <dbReference type="SAM" id="Phobius"/>
    </source>
</evidence>
<keyword evidence="4" id="KW-0472">Membrane</keyword>
<feature type="transmembrane region" description="Helical" evidence="4">
    <location>
        <begin position="45"/>
        <end position="65"/>
    </location>
</feature>
<organism evidence="6 7">
    <name type="scientific">Dokdonia sinensis</name>
    <dbReference type="NCBI Taxonomy" id="2479847"/>
    <lineage>
        <taxon>Bacteria</taxon>
        <taxon>Pseudomonadati</taxon>
        <taxon>Bacteroidota</taxon>
        <taxon>Flavobacteriia</taxon>
        <taxon>Flavobacteriales</taxon>
        <taxon>Flavobacteriaceae</taxon>
        <taxon>Dokdonia</taxon>
    </lineage>
</organism>
<dbReference type="Proteomes" id="UP000281985">
    <property type="component" value="Unassembled WGS sequence"/>
</dbReference>